<keyword evidence="1" id="KW-1133">Transmembrane helix</keyword>
<evidence type="ECO:0000313" key="3">
    <source>
        <dbReference type="EMBL" id="OGK21701.1"/>
    </source>
</evidence>
<dbReference type="AlphaFoldDB" id="A0A1F7GRZ2"/>
<evidence type="ECO:0000256" key="1">
    <source>
        <dbReference type="SAM" id="Phobius"/>
    </source>
</evidence>
<dbReference type="PANTHER" id="PTHR36933:SF1">
    <property type="entry name" value="SLL0788 PROTEIN"/>
    <property type="match status" value="1"/>
</dbReference>
<dbReference type="Pfam" id="PF03713">
    <property type="entry name" value="DUF305"/>
    <property type="match status" value="1"/>
</dbReference>
<reference evidence="3 4" key="1">
    <citation type="journal article" date="2016" name="Nat. Commun.">
        <title>Thousands of microbial genomes shed light on interconnected biogeochemical processes in an aquifer system.</title>
        <authorList>
            <person name="Anantharaman K."/>
            <person name="Brown C.T."/>
            <person name="Hug L.A."/>
            <person name="Sharon I."/>
            <person name="Castelle C.J."/>
            <person name="Probst A.J."/>
            <person name="Thomas B.C."/>
            <person name="Singh A."/>
            <person name="Wilkins M.J."/>
            <person name="Karaoz U."/>
            <person name="Brodie E.L."/>
            <person name="Williams K.H."/>
            <person name="Hubbard S.S."/>
            <person name="Banfield J.F."/>
        </authorList>
    </citation>
    <scope>NUCLEOTIDE SEQUENCE [LARGE SCALE GENOMIC DNA]</scope>
</reference>
<evidence type="ECO:0000259" key="2">
    <source>
        <dbReference type="Pfam" id="PF03713"/>
    </source>
</evidence>
<evidence type="ECO:0000313" key="4">
    <source>
        <dbReference type="Proteomes" id="UP000177026"/>
    </source>
</evidence>
<keyword evidence="1" id="KW-0472">Membrane</keyword>
<dbReference type="EMBL" id="MFZI01000013">
    <property type="protein sequence ID" value="OGK21701.1"/>
    <property type="molecule type" value="Genomic_DNA"/>
</dbReference>
<feature type="domain" description="DUF305" evidence="2">
    <location>
        <begin position="46"/>
        <end position="138"/>
    </location>
</feature>
<protein>
    <recommendedName>
        <fullName evidence="2">DUF305 domain-containing protein</fullName>
    </recommendedName>
</protein>
<keyword evidence="1" id="KW-0812">Transmembrane</keyword>
<proteinExistence type="predicted"/>
<feature type="transmembrane region" description="Helical" evidence="1">
    <location>
        <begin position="9"/>
        <end position="31"/>
    </location>
</feature>
<dbReference type="PANTHER" id="PTHR36933">
    <property type="entry name" value="SLL0788 PROTEIN"/>
    <property type="match status" value="1"/>
</dbReference>
<sequence>MIFIKNQAILYGIIGLLLGVVLTVFFASNAVNNNNTGMMRMMGIGQNRANMMGSQGSEEIENQGIGMGSSMNEMMQSMEGKEGDEFDKTFMESMTIHHQGAIEMAKKAKEMSNRDEIKNMADDIISAQTNEINMMMQWQKDWGY</sequence>
<organism evidence="3 4">
    <name type="scientific">Candidatus Roizmanbacteria bacterium RIFCSPHIGHO2_01_FULL_39_8</name>
    <dbReference type="NCBI Taxonomy" id="1802033"/>
    <lineage>
        <taxon>Bacteria</taxon>
        <taxon>Candidatus Roizmaniibacteriota</taxon>
    </lineage>
</organism>
<dbReference type="Proteomes" id="UP000177026">
    <property type="component" value="Unassembled WGS sequence"/>
</dbReference>
<comment type="caution">
    <text evidence="3">The sequence shown here is derived from an EMBL/GenBank/DDBJ whole genome shotgun (WGS) entry which is preliminary data.</text>
</comment>
<dbReference type="InterPro" id="IPR005183">
    <property type="entry name" value="DUF305_CopM-like"/>
</dbReference>
<dbReference type="InterPro" id="IPR012347">
    <property type="entry name" value="Ferritin-like"/>
</dbReference>
<gene>
    <name evidence="3" type="ORF">A2866_04530</name>
</gene>
<dbReference type="Gene3D" id="1.20.1260.10">
    <property type="match status" value="1"/>
</dbReference>
<name>A0A1F7GRZ2_9BACT</name>
<accession>A0A1F7GRZ2</accession>